<comment type="caution">
    <text evidence="1">The sequence shown here is derived from an EMBL/GenBank/DDBJ whole genome shotgun (WGS) entry which is preliminary data.</text>
</comment>
<keyword evidence="2" id="KW-1185">Reference proteome</keyword>
<evidence type="ECO:0000313" key="1">
    <source>
        <dbReference type="EMBL" id="ORY50620.1"/>
    </source>
</evidence>
<proteinExistence type="predicted"/>
<reference evidence="1" key="1">
    <citation type="submission" date="2016-08" db="EMBL/GenBank/DDBJ databases">
        <title>A Parts List for Fungal Cellulosomes Revealed by Comparative Genomics.</title>
        <authorList>
            <consortium name="DOE Joint Genome Institute"/>
            <person name="Haitjema C.H."/>
            <person name="Gilmore S.P."/>
            <person name="Henske J.K."/>
            <person name="Solomon K.V."/>
            <person name="De Groot R."/>
            <person name="Kuo A."/>
            <person name="Mondo S.J."/>
            <person name="Salamov A.A."/>
            <person name="Labutti K."/>
            <person name="Zhao Z."/>
            <person name="Chiniquy J."/>
            <person name="Barry K."/>
            <person name="Brewer H.M."/>
            <person name="Purvine S.O."/>
            <person name="Wright A.T."/>
            <person name="Boxma B."/>
            <person name="Van Alen T."/>
            <person name="Hackstein J.H."/>
            <person name="Baker S.E."/>
            <person name="Grigoriev I.V."/>
            <person name="O'Malley M.A."/>
        </authorList>
    </citation>
    <scope>NUCLEOTIDE SEQUENCE [LARGE SCALE GENOMIC DNA]</scope>
    <source>
        <strain evidence="1">G1</strain>
    </source>
</reference>
<gene>
    <name evidence="1" type="ORF">LY90DRAFT_508448</name>
</gene>
<dbReference type="AlphaFoldDB" id="A0A1Y2CU86"/>
<dbReference type="EMBL" id="MCOG01000097">
    <property type="protein sequence ID" value="ORY50620.1"/>
    <property type="molecule type" value="Genomic_DNA"/>
</dbReference>
<organism evidence="1 2">
    <name type="scientific">Neocallimastix californiae</name>
    <dbReference type="NCBI Taxonomy" id="1754190"/>
    <lineage>
        <taxon>Eukaryota</taxon>
        <taxon>Fungi</taxon>
        <taxon>Fungi incertae sedis</taxon>
        <taxon>Chytridiomycota</taxon>
        <taxon>Chytridiomycota incertae sedis</taxon>
        <taxon>Neocallimastigomycetes</taxon>
        <taxon>Neocallimastigales</taxon>
        <taxon>Neocallimastigaceae</taxon>
        <taxon>Neocallimastix</taxon>
    </lineage>
</organism>
<evidence type="ECO:0000313" key="2">
    <source>
        <dbReference type="Proteomes" id="UP000193920"/>
    </source>
</evidence>
<accession>A0A1Y2CU86</accession>
<sequence>MYLTSTEYNEFTNIFNIPAIHYPYYYNAHKDQDSIISNPYAQSNIYGSPSNFYSSPSNIHSYSLLSHNEYESIPRLGRRRSSALLIQYPSVLETIKEVEES</sequence>
<dbReference type="Proteomes" id="UP000193920">
    <property type="component" value="Unassembled WGS sequence"/>
</dbReference>
<protein>
    <submittedName>
        <fullName evidence="1">Uncharacterized protein</fullName>
    </submittedName>
</protein>
<name>A0A1Y2CU86_9FUNG</name>